<keyword evidence="1" id="KW-0472">Membrane</keyword>
<sequence>MKKWYYISLLAIASLITRGQEVAMAIDQNPMGETQTVTLTVSINRMNGQLLLPDNLEEHFHVLSQIGTSRQQYITNNGISTTMEWTIRLRPKRKGNFTLNPAAVTIGDDNFISNSIDVKVIPDSERPKDPNSPEEIAKVLTFGEVEVSDRKVYVGEPLNIKYNLFGLVNPANEIDIRKKPEWDGFIRENIDIQPGRTQQTVMRNGRRYARWTLESFVLVPQRAGEFSFEPMEMIIPTPVANNRMMWGRQIVNNLDISPIPSITVLPLPEASKPESFDGAVGSFDLNVTLSRDSLKTNESVTLNIEVSGRGNINTVRLPQITLPSQIKIFGPTPHHTTQASSNGLRGEVNDEYVLVPHFAGTYKIPAIEFSYFDPNSEEYITLKSEELEFVVEGENNAVAVQNPETGSKDLSSGESSEKLDVEVLNKDIRWIHEADEHTAVRTGAFWKSVWFIGGVSSSFLLAAWVLFAGRISDWRKNRTDALSAARKEALKSLSKTQSWKELHSALSEYLKKAYHIPYADQVRERLPKAMSEHGFSEETGTKVHQLLTECEAGQYGSPLRSMQDVQADITEWIKAPQS</sequence>
<evidence type="ECO:0000313" key="3">
    <source>
        <dbReference type="Proteomes" id="UP000484164"/>
    </source>
</evidence>
<comment type="caution">
    <text evidence="2">The sequence shown here is derived from an EMBL/GenBank/DDBJ whole genome shotgun (WGS) entry which is preliminary data.</text>
</comment>
<dbReference type="PANTHER" id="PTHR40940:SF2">
    <property type="entry name" value="BATD"/>
    <property type="match status" value="1"/>
</dbReference>
<dbReference type="PANTHER" id="PTHR40940">
    <property type="entry name" value="PROTEIN BATD-RELATED"/>
    <property type="match status" value="1"/>
</dbReference>
<protein>
    <submittedName>
        <fullName evidence="2">Protein BatD</fullName>
    </submittedName>
</protein>
<name>A0A6L3ZEN4_9FLAO</name>
<feature type="transmembrane region" description="Helical" evidence="1">
    <location>
        <begin position="449"/>
        <end position="468"/>
    </location>
</feature>
<gene>
    <name evidence="2" type="ORF">F8C82_11385</name>
</gene>
<organism evidence="2 3">
    <name type="scientific">Phaeocystidibacter marisrubri</name>
    <dbReference type="NCBI Taxonomy" id="1577780"/>
    <lineage>
        <taxon>Bacteria</taxon>
        <taxon>Pseudomonadati</taxon>
        <taxon>Bacteroidota</taxon>
        <taxon>Flavobacteriia</taxon>
        <taxon>Flavobacteriales</taxon>
        <taxon>Phaeocystidibacteraceae</taxon>
        <taxon>Phaeocystidibacter</taxon>
    </lineage>
</organism>
<keyword evidence="3" id="KW-1185">Reference proteome</keyword>
<proteinExistence type="predicted"/>
<dbReference type="AlphaFoldDB" id="A0A6L3ZEN4"/>
<dbReference type="InterPro" id="IPR025738">
    <property type="entry name" value="BatD"/>
</dbReference>
<keyword evidence="1" id="KW-0812">Transmembrane</keyword>
<accession>A0A6L3ZEN4</accession>
<dbReference type="RefSeq" id="WP_151693708.1">
    <property type="nucleotide sequence ID" value="NZ_BMGX01000001.1"/>
</dbReference>
<reference evidence="2 3" key="1">
    <citation type="submission" date="2019-10" db="EMBL/GenBank/DDBJ databases">
        <title>Genome sequence of Phaeocystidibacter marisrubri JCM30614 (type strain).</title>
        <authorList>
            <person name="Bowman J.P."/>
        </authorList>
    </citation>
    <scope>NUCLEOTIDE SEQUENCE [LARGE SCALE GENOMIC DNA]</scope>
    <source>
        <strain evidence="2 3">JCM 30614</strain>
    </source>
</reference>
<dbReference type="EMBL" id="WBVQ01000002">
    <property type="protein sequence ID" value="KAB2816281.1"/>
    <property type="molecule type" value="Genomic_DNA"/>
</dbReference>
<evidence type="ECO:0000256" key="1">
    <source>
        <dbReference type="SAM" id="Phobius"/>
    </source>
</evidence>
<evidence type="ECO:0000313" key="2">
    <source>
        <dbReference type="EMBL" id="KAB2816281.1"/>
    </source>
</evidence>
<keyword evidence="1" id="KW-1133">Transmembrane helix</keyword>
<dbReference type="Pfam" id="PF13584">
    <property type="entry name" value="BatD"/>
    <property type="match status" value="2"/>
</dbReference>
<dbReference type="Proteomes" id="UP000484164">
    <property type="component" value="Unassembled WGS sequence"/>
</dbReference>
<dbReference type="OrthoDB" id="2079210at2"/>